<dbReference type="InterPro" id="IPR004572">
    <property type="entry name" value="Protoporphyrinogen_oxidase"/>
</dbReference>
<evidence type="ECO:0000256" key="5">
    <source>
        <dbReference type="ARBA" id="ARBA00010551"/>
    </source>
</evidence>
<evidence type="ECO:0000256" key="3">
    <source>
        <dbReference type="ARBA" id="ARBA00005073"/>
    </source>
</evidence>
<comment type="similarity">
    <text evidence="5">Belongs to the protoporphyrinogen/coproporphyrinogen oxidase family. Protoporphyrinogen oxidase subfamily.</text>
</comment>
<dbReference type="InterPro" id="IPR036236">
    <property type="entry name" value="Znf_C2H2_sf"/>
</dbReference>
<dbReference type="PROSITE" id="PS00028">
    <property type="entry name" value="ZINC_FINGER_C2H2_1"/>
    <property type="match status" value="4"/>
</dbReference>
<feature type="coiled-coil region" evidence="13">
    <location>
        <begin position="495"/>
        <end position="522"/>
    </location>
</feature>
<reference evidence="16" key="1">
    <citation type="submission" date="2020-11" db="EMBL/GenBank/DDBJ databases">
        <authorList>
            <person name="Tran Van P."/>
        </authorList>
    </citation>
    <scope>NUCLEOTIDE SEQUENCE</scope>
</reference>
<keyword evidence="10" id="KW-0325">Glycoprotein</keyword>
<comment type="similarity">
    <text evidence="4">Belongs to the prominin family.</text>
</comment>
<name>A0A7R8W453_9CRUS</name>
<evidence type="ECO:0000256" key="11">
    <source>
        <dbReference type="ARBA" id="ARBA00023244"/>
    </source>
</evidence>
<dbReference type="Pfam" id="PF05478">
    <property type="entry name" value="Prominin"/>
    <property type="match status" value="1"/>
</dbReference>
<evidence type="ECO:0000256" key="2">
    <source>
        <dbReference type="ARBA" id="ARBA00004141"/>
    </source>
</evidence>
<evidence type="ECO:0000256" key="1">
    <source>
        <dbReference type="ARBA" id="ARBA00002600"/>
    </source>
</evidence>
<proteinExistence type="inferred from homology"/>
<evidence type="ECO:0000256" key="7">
    <source>
        <dbReference type="ARBA" id="ARBA00022692"/>
    </source>
</evidence>
<evidence type="ECO:0000256" key="12">
    <source>
        <dbReference type="ARBA" id="ARBA00047554"/>
    </source>
</evidence>
<dbReference type="PROSITE" id="PS50157">
    <property type="entry name" value="ZINC_FINGER_C2H2_2"/>
    <property type="match status" value="4"/>
</dbReference>
<dbReference type="Gene3D" id="3.50.50.60">
    <property type="entry name" value="FAD/NAD(P)-binding domain"/>
    <property type="match status" value="1"/>
</dbReference>
<dbReference type="InterPro" id="IPR008795">
    <property type="entry name" value="Prominin"/>
</dbReference>
<dbReference type="InterPro" id="IPR013087">
    <property type="entry name" value="Znf_C2H2_type"/>
</dbReference>
<dbReference type="GO" id="GO:0006782">
    <property type="term" value="P:protoporphyrinogen IX biosynthetic process"/>
    <property type="evidence" value="ECO:0007669"/>
    <property type="project" value="UniProtKB-UniPathway"/>
</dbReference>
<feature type="transmembrane region" description="Helical" evidence="15">
    <location>
        <begin position="263"/>
        <end position="288"/>
    </location>
</feature>
<dbReference type="UniPathway" id="UPA00251">
    <property type="reaction ID" value="UER00324"/>
</dbReference>
<dbReference type="SUPFAM" id="SSF54373">
    <property type="entry name" value="FAD-linked reductases, C-terminal domain"/>
    <property type="match status" value="1"/>
</dbReference>
<evidence type="ECO:0000256" key="10">
    <source>
        <dbReference type="ARBA" id="ARBA00023180"/>
    </source>
</evidence>
<feature type="compositionally biased region" description="Pro residues" evidence="14">
    <location>
        <begin position="620"/>
        <end position="642"/>
    </location>
</feature>
<organism evidence="16">
    <name type="scientific">Cyprideis torosa</name>
    <dbReference type="NCBI Taxonomy" id="163714"/>
    <lineage>
        <taxon>Eukaryota</taxon>
        <taxon>Metazoa</taxon>
        <taxon>Ecdysozoa</taxon>
        <taxon>Arthropoda</taxon>
        <taxon>Crustacea</taxon>
        <taxon>Oligostraca</taxon>
        <taxon>Ostracoda</taxon>
        <taxon>Podocopa</taxon>
        <taxon>Podocopida</taxon>
        <taxon>Cytherocopina</taxon>
        <taxon>Cytheroidea</taxon>
        <taxon>Cytherideidae</taxon>
        <taxon>Cyprideis</taxon>
    </lineage>
</organism>
<evidence type="ECO:0000256" key="9">
    <source>
        <dbReference type="ARBA" id="ARBA00023136"/>
    </source>
</evidence>
<feature type="transmembrane region" description="Helical" evidence="15">
    <location>
        <begin position="577"/>
        <end position="603"/>
    </location>
</feature>
<dbReference type="InterPro" id="IPR036188">
    <property type="entry name" value="FAD/NAD-bd_sf"/>
</dbReference>
<keyword evidence="8 15" id="KW-1133">Transmembrane helix</keyword>
<evidence type="ECO:0000256" key="13">
    <source>
        <dbReference type="SAM" id="Coils"/>
    </source>
</evidence>
<evidence type="ECO:0000256" key="14">
    <source>
        <dbReference type="SAM" id="MobiDB-lite"/>
    </source>
</evidence>
<comment type="subcellular location">
    <subcellularLocation>
        <location evidence="2">Membrane</location>
        <topology evidence="2">Multi-pass membrane protein</topology>
    </subcellularLocation>
</comment>
<dbReference type="InterPro" id="IPR002937">
    <property type="entry name" value="Amino_oxidase"/>
</dbReference>
<keyword evidence="9 15" id="KW-0472">Membrane</keyword>
<dbReference type="SUPFAM" id="SSF57667">
    <property type="entry name" value="beta-beta-alpha zinc fingers"/>
    <property type="match status" value="2"/>
</dbReference>
<gene>
    <name evidence="16" type="ORF">CTOB1V02_LOCUS259</name>
</gene>
<evidence type="ECO:0000256" key="15">
    <source>
        <dbReference type="SAM" id="Phobius"/>
    </source>
</evidence>
<feature type="region of interest" description="Disordered" evidence="14">
    <location>
        <begin position="612"/>
        <end position="642"/>
    </location>
</feature>
<dbReference type="PANTHER" id="PTHR22730:SF1">
    <property type="entry name" value="PROMININ-LIKE PROTEIN"/>
    <property type="match status" value="1"/>
</dbReference>
<dbReference type="Pfam" id="PF00096">
    <property type="entry name" value="zf-C2H2"/>
    <property type="match status" value="2"/>
</dbReference>
<feature type="transmembrane region" description="Helical" evidence="15">
    <location>
        <begin position="223"/>
        <end position="251"/>
    </location>
</feature>
<comment type="catalytic activity">
    <reaction evidence="12">
        <text>protoporphyrinogen IX + 3 O2 = protoporphyrin IX + 3 H2O2</text>
        <dbReference type="Rhea" id="RHEA:25576"/>
        <dbReference type="ChEBI" id="CHEBI:15379"/>
        <dbReference type="ChEBI" id="CHEBI:16240"/>
        <dbReference type="ChEBI" id="CHEBI:57306"/>
        <dbReference type="ChEBI" id="CHEBI:57307"/>
        <dbReference type="EC" id="1.3.3.4"/>
    </reaction>
</comment>
<feature type="coiled-coil region" evidence="13">
    <location>
        <begin position="168"/>
        <end position="195"/>
    </location>
</feature>
<comment type="function">
    <text evidence="1">Catalyzes the 6-electron oxidation of protoporphyrinogen-IX to form protoporphyrin-IX.</text>
</comment>
<dbReference type="SMART" id="SM00355">
    <property type="entry name" value="ZnF_C2H2"/>
    <property type="match status" value="4"/>
</dbReference>
<evidence type="ECO:0000256" key="4">
    <source>
        <dbReference type="ARBA" id="ARBA00006058"/>
    </source>
</evidence>
<keyword evidence="13" id="KW-0175">Coiled coil</keyword>
<dbReference type="SUPFAM" id="SSF51905">
    <property type="entry name" value="FAD/NAD(P)-binding domain"/>
    <property type="match status" value="1"/>
</dbReference>
<dbReference type="EMBL" id="OB660040">
    <property type="protein sequence ID" value="CAD7222245.1"/>
    <property type="molecule type" value="Genomic_DNA"/>
</dbReference>
<evidence type="ECO:0000256" key="6">
    <source>
        <dbReference type="ARBA" id="ARBA00012867"/>
    </source>
</evidence>
<protein>
    <recommendedName>
        <fullName evidence="6">protoporphyrinogen oxidase</fullName>
        <ecNumber evidence="6">1.3.3.4</ecNumber>
    </recommendedName>
</protein>
<dbReference type="EC" id="1.3.3.4" evidence="6"/>
<dbReference type="GO" id="GO:0016020">
    <property type="term" value="C:membrane"/>
    <property type="evidence" value="ECO:0007669"/>
    <property type="project" value="UniProtKB-SubCell"/>
</dbReference>
<dbReference type="Pfam" id="PF01593">
    <property type="entry name" value="Amino_oxidase"/>
    <property type="match status" value="1"/>
</dbReference>
<accession>A0A7R8W453</accession>
<evidence type="ECO:0000313" key="16">
    <source>
        <dbReference type="EMBL" id="CAD7222245.1"/>
    </source>
</evidence>
<comment type="pathway">
    <text evidence="3">Porphyrin-containing compound metabolism; protoporphyrin-IX biosynthesis; protoporphyrin-IX from protoporphyrinogen-IX: step 1/1.</text>
</comment>
<dbReference type="PANTHER" id="PTHR22730">
    <property type="entry name" value="PROMININ PROM PROTEIN"/>
    <property type="match status" value="1"/>
</dbReference>
<dbReference type="OrthoDB" id="419752at2759"/>
<keyword evidence="7 15" id="KW-0812">Transmembrane</keyword>
<dbReference type="GO" id="GO:0004729">
    <property type="term" value="F:oxygen-dependent protoporphyrinogen oxidase activity"/>
    <property type="evidence" value="ECO:0007669"/>
    <property type="project" value="UniProtKB-EC"/>
</dbReference>
<keyword evidence="11" id="KW-0627">Porphyrin biosynthesis</keyword>
<evidence type="ECO:0000256" key="8">
    <source>
        <dbReference type="ARBA" id="ARBA00022989"/>
    </source>
</evidence>
<dbReference type="Gene3D" id="3.30.160.60">
    <property type="entry name" value="Classic Zinc Finger"/>
    <property type="match status" value="3"/>
</dbReference>
<sequence length="1464" mass="163274">MRIHNQPLDKRLMRFRQRFQNESTAIPNEIMGFVEGTGHEFRTAFVEVVEGKAIEELAEITRRIPVIRGHLEAINLKSIEFIHTKEIMNAGLDEIRNKLKVILGQCELEACQKFLRENDLNQLRVVDLENLPDLSNIVDGIEFALSRGILSDGQMAFDALNGIEERVERQVESLRPRLRQKVEQLKQQLEEFSSHLSYIGADLKQAKQVVKMVQQGLDEYGDYGFYVFYAISILILLIVLILLCALLCALCGTPQSRRTGSSLLVIDIYLMLFSPLVILPVVIVLFIGSVPTDRIVCSSLPDFPNTSFTQIVSTIEFTINTREGPIKTDLIRFVRSCHNNASMLDALSLPPGLSPERLEKLPEEVGLRQELEKYTGRISLPGTMRFVPKNAIEDVLALNRSGLFTLNLGPFSRLANQSLVAGDLEALESALNETALEVGKTSPRSTLKYRLFNYAKGIKGQREFLASAEAIAQDISRRANEVDQLSFSFEGDPIAVAIEKRLREVERIREQLTSNNRELSGKVASQFTDTILQNISAHLKSVALELRGGQTRCGSISLAINRTTDVLCKNLLLPYNAVWSGLGFTVLFFIVAVLIALPLSILYSRIKMDPREQSSTNQEPVPPPAPPPVLAPPPPPPPLPPPSSISVSTLAVLPPRRPTSPFTAPDITFLPLTPRSIAIQTSSVTLLCIMSTSLQELMFFPLECFYDAYSESNHHYLPLGKVHHQPSAPPAATYSAADYSPGAYLPRVTAHPTAAPSAPTNTRLLQASDTFGAESNSSAARLIDHETPPVYPGEPALEPQEYERPPPYYFPGPKLGDGQVYELGPRTMRIGPESSLTTLKVIEDLSAHNSIIPILRSDAAVQNNYVLADGKLCQLPNGVKDLFVTKPPFDAPLFRALWHDLWTCAGTGDDESMHDFFKRRFGPRFADYLADPMCRGIFAGDSQEISIKALAKPIFEMERKSGSVCWGFLKSVLIRKEENEEKTAEPLGKYTMTTPKHVLDLDSTRNILMAAKRQGWSRWQMKDGLESLTGALANNLRTQDEKQVKIHLGSEPQRITRDLKTNILTLDIGHSIIQTDHLFAAIPSFCLSDVIQELSPKLAENLKGVPFVDVAVVNLEYPEEIIGKNINGFGYLIPSFEAEAICLGVIFDRSNLPKRRVFTVMMGGAWFRELFGTDPDEEFLLAAARREVETRLDIAGGGPVRSLVSVLRQCIPQYTVGHETRVTTMRQTIADENLPVTLIDHSHDIIRDLSVYPDGCCDDSPLIVEKNVKHKCEDMKPTEEVEKSGRDKEGKNAVVVSEVLVDNGPLDLKHKVDASIAVQVITGPSEKRSKLSYCRTCPKTFSSRKELLKHSATAHADNRGQKICKICNRSCRSQNALVVHMRTHTQDRPFKCAKCEKAFKFVDNYKRHLASHSDDRPYECAKCGVRFKLQESLVKHERNLHAESDDSNLCDLCGKSFPRKTQLY</sequence>
<dbReference type="NCBIfam" id="TIGR00562">
    <property type="entry name" value="proto_IX_ox"/>
    <property type="match status" value="1"/>
</dbReference>